<feature type="non-terminal residue" evidence="2">
    <location>
        <position position="253"/>
    </location>
</feature>
<dbReference type="GO" id="GO:0000271">
    <property type="term" value="P:polysaccharide biosynthetic process"/>
    <property type="evidence" value="ECO:0007669"/>
    <property type="project" value="TreeGrafter"/>
</dbReference>
<dbReference type="Pfam" id="PF01041">
    <property type="entry name" value="DegT_DnrJ_EryC1"/>
    <property type="match status" value="1"/>
</dbReference>
<dbReference type="GO" id="GO:0030170">
    <property type="term" value="F:pyridoxal phosphate binding"/>
    <property type="evidence" value="ECO:0007669"/>
    <property type="project" value="TreeGrafter"/>
</dbReference>
<dbReference type="InterPro" id="IPR000653">
    <property type="entry name" value="DegT/StrS_aminotransferase"/>
</dbReference>
<dbReference type="AlphaFoldDB" id="A0A0F8XRE7"/>
<gene>
    <name evidence="2" type="ORF">LCGC14_2911880</name>
</gene>
<dbReference type="PANTHER" id="PTHR30244">
    <property type="entry name" value="TRANSAMINASE"/>
    <property type="match status" value="1"/>
</dbReference>
<evidence type="ECO:0000256" key="1">
    <source>
        <dbReference type="ARBA" id="ARBA00022898"/>
    </source>
</evidence>
<dbReference type="CDD" id="cd00616">
    <property type="entry name" value="AHBA_syn"/>
    <property type="match status" value="1"/>
</dbReference>
<dbReference type="InterPro" id="IPR015424">
    <property type="entry name" value="PyrdxlP-dep_Trfase"/>
</dbReference>
<organism evidence="2">
    <name type="scientific">marine sediment metagenome</name>
    <dbReference type="NCBI Taxonomy" id="412755"/>
    <lineage>
        <taxon>unclassified sequences</taxon>
        <taxon>metagenomes</taxon>
        <taxon>ecological metagenomes</taxon>
    </lineage>
</organism>
<dbReference type="Gene3D" id="3.40.640.10">
    <property type="entry name" value="Type I PLP-dependent aspartate aminotransferase-like (Major domain)"/>
    <property type="match status" value="1"/>
</dbReference>
<proteinExistence type="predicted"/>
<evidence type="ECO:0000313" key="2">
    <source>
        <dbReference type="EMBL" id="KKK71642.1"/>
    </source>
</evidence>
<protein>
    <recommendedName>
        <fullName evidence="3">Transcriptional regulator</fullName>
    </recommendedName>
</protein>
<dbReference type="EMBL" id="LAZR01057641">
    <property type="protein sequence ID" value="KKK71642.1"/>
    <property type="molecule type" value="Genomic_DNA"/>
</dbReference>
<reference evidence="2" key="1">
    <citation type="journal article" date="2015" name="Nature">
        <title>Complex archaea that bridge the gap between prokaryotes and eukaryotes.</title>
        <authorList>
            <person name="Spang A."/>
            <person name="Saw J.H."/>
            <person name="Jorgensen S.L."/>
            <person name="Zaremba-Niedzwiedzka K."/>
            <person name="Martijn J."/>
            <person name="Lind A.E."/>
            <person name="van Eijk R."/>
            <person name="Schleper C."/>
            <person name="Guy L."/>
            <person name="Ettema T.J."/>
        </authorList>
    </citation>
    <scope>NUCLEOTIDE SEQUENCE</scope>
</reference>
<sequence length="253" mass="27659">MVVPFANLKAQYKPLRRKVRKALDRVCDAQAFILGEEVEAFEREFADYCHVRHAIGVSSGSDALLAALMVLDIQPGDEVITTPFTFFATAGVIHRMGARPIFADINPTSFNIDPCDVKKKITDKTKAIIAVHLYGQCADMEGLAEVCGDIPIIENAAQSVGAEATINGQARRTGAIGRMAGFSFFPAKNLGCFGDGGAITTDDDDLAQRLYRLRTHGQSRRYFHDEVGGNFRLDALQAAVLRIKLEHLDGWTA</sequence>
<evidence type="ECO:0008006" key="3">
    <source>
        <dbReference type="Google" id="ProtNLM"/>
    </source>
</evidence>
<comment type="caution">
    <text evidence="2">The sequence shown here is derived from an EMBL/GenBank/DDBJ whole genome shotgun (WGS) entry which is preliminary data.</text>
</comment>
<keyword evidence="1" id="KW-0663">Pyridoxal phosphate</keyword>
<dbReference type="InterPro" id="IPR015421">
    <property type="entry name" value="PyrdxlP-dep_Trfase_major"/>
</dbReference>
<dbReference type="SUPFAM" id="SSF53383">
    <property type="entry name" value="PLP-dependent transferases"/>
    <property type="match status" value="1"/>
</dbReference>
<dbReference type="GO" id="GO:0008483">
    <property type="term" value="F:transaminase activity"/>
    <property type="evidence" value="ECO:0007669"/>
    <property type="project" value="TreeGrafter"/>
</dbReference>
<name>A0A0F8XRE7_9ZZZZ</name>
<dbReference type="PANTHER" id="PTHR30244:SF36">
    <property type="entry name" value="3-OXO-GLUCOSE-6-PHOSPHATE:GLUTAMATE AMINOTRANSFERASE"/>
    <property type="match status" value="1"/>
</dbReference>
<accession>A0A0F8XRE7</accession>